<dbReference type="Proteomes" id="UP000076727">
    <property type="component" value="Unassembled WGS sequence"/>
</dbReference>
<proteinExistence type="predicted"/>
<evidence type="ECO:0000313" key="2">
    <source>
        <dbReference type="EMBL" id="KZT68539.1"/>
    </source>
</evidence>
<organism evidence="2 3">
    <name type="scientific">Daedalea quercina L-15889</name>
    <dbReference type="NCBI Taxonomy" id="1314783"/>
    <lineage>
        <taxon>Eukaryota</taxon>
        <taxon>Fungi</taxon>
        <taxon>Dikarya</taxon>
        <taxon>Basidiomycota</taxon>
        <taxon>Agaricomycotina</taxon>
        <taxon>Agaricomycetes</taxon>
        <taxon>Polyporales</taxon>
        <taxon>Fomitopsis</taxon>
    </lineage>
</organism>
<dbReference type="AlphaFoldDB" id="A0A165PRC3"/>
<dbReference type="EMBL" id="KV429065">
    <property type="protein sequence ID" value="KZT68539.1"/>
    <property type="molecule type" value="Genomic_DNA"/>
</dbReference>
<protein>
    <submittedName>
        <fullName evidence="2">Uncharacterized protein</fullName>
    </submittedName>
</protein>
<dbReference type="OrthoDB" id="2673594at2759"/>
<feature type="compositionally biased region" description="Pro residues" evidence="1">
    <location>
        <begin position="10"/>
        <end position="30"/>
    </location>
</feature>
<evidence type="ECO:0000256" key="1">
    <source>
        <dbReference type="SAM" id="MobiDB-lite"/>
    </source>
</evidence>
<feature type="non-terminal residue" evidence="2">
    <location>
        <position position="119"/>
    </location>
</feature>
<gene>
    <name evidence="2" type="ORF">DAEQUDRAFT_648157</name>
</gene>
<evidence type="ECO:0000313" key="3">
    <source>
        <dbReference type="Proteomes" id="UP000076727"/>
    </source>
</evidence>
<accession>A0A165PRC3</accession>
<feature type="non-terminal residue" evidence="2">
    <location>
        <position position="1"/>
    </location>
</feature>
<feature type="region of interest" description="Disordered" evidence="1">
    <location>
        <begin position="1"/>
        <end position="70"/>
    </location>
</feature>
<name>A0A165PRC3_9APHY</name>
<sequence length="119" mass="13038">DANSPAAEPSTPPSTPPIRPVPDSPPPAPRPVRVRRPMQKVADILAGESGDTRVPRGVQAPTEDASKDEPELVETIHGAAMAAHIAETEGLDPRSLEEAKRRPEWLRWWEAMQEELRAL</sequence>
<reference evidence="2 3" key="1">
    <citation type="journal article" date="2016" name="Mol. Biol. Evol.">
        <title>Comparative Genomics of Early-Diverging Mushroom-Forming Fungi Provides Insights into the Origins of Lignocellulose Decay Capabilities.</title>
        <authorList>
            <person name="Nagy L.G."/>
            <person name="Riley R."/>
            <person name="Tritt A."/>
            <person name="Adam C."/>
            <person name="Daum C."/>
            <person name="Floudas D."/>
            <person name="Sun H."/>
            <person name="Yadav J.S."/>
            <person name="Pangilinan J."/>
            <person name="Larsson K.H."/>
            <person name="Matsuura K."/>
            <person name="Barry K."/>
            <person name="Labutti K."/>
            <person name="Kuo R."/>
            <person name="Ohm R.A."/>
            <person name="Bhattacharya S.S."/>
            <person name="Shirouzu T."/>
            <person name="Yoshinaga Y."/>
            <person name="Martin F.M."/>
            <person name="Grigoriev I.V."/>
            <person name="Hibbett D.S."/>
        </authorList>
    </citation>
    <scope>NUCLEOTIDE SEQUENCE [LARGE SCALE GENOMIC DNA]</scope>
    <source>
        <strain evidence="2 3">L-15889</strain>
    </source>
</reference>
<keyword evidence="3" id="KW-1185">Reference proteome</keyword>